<dbReference type="InterPro" id="IPR051257">
    <property type="entry name" value="Diverse_CBS-Domain"/>
</dbReference>
<dbReference type="PROSITE" id="PS51371">
    <property type="entry name" value="CBS"/>
    <property type="match status" value="2"/>
</dbReference>
<name>A0A5Q5BRU0_MYCSS</name>
<feature type="domain" description="CBS" evidence="3">
    <location>
        <begin position="69"/>
        <end position="125"/>
    </location>
</feature>
<dbReference type="SMART" id="SM00116">
    <property type="entry name" value="CBS"/>
    <property type="match status" value="2"/>
</dbReference>
<feature type="domain" description="CBS" evidence="3">
    <location>
        <begin position="8"/>
        <end position="65"/>
    </location>
</feature>
<dbReference type="PANTHER" id="PTHR43080">
    <property type="entry name" value="CBS DOMAIN-CONTAINING PROTEIN CBSX3, MITOCHONDRIAL"/>
    <property type="match status" value="1"/>
</dbReference>
<proteinExistence type="predicted"/>
<dbReference type="AlphaFoldDB" id="A0A5Q5BRU0"/>
<evidence type="ECO:0000256" key="2">
    <source>
        <dbReference type="PROSITE-ProRule" id="PRU00703"/>
    </source>
</evidence>
<keyword evidence="1 2" id="KW-0129">CBS domain</keyword>
<evidence type="ECO:0000256" key="1">
    <source>
        <dbReference type="ARBA" id="ARBA00023122"/>
    </source>
</evidence>
<dbReference type="InterPro" id="IPR000644">
    <property type="entry name" value="CBS_dom"/>
</dbReference>
<protein>
    <submittedName>
        <fullName evidence="4">Putative signal-transduction protein with CBS domains</fullName>
    </submittedName>
</protein>
<organism evidence="4">
    <name type="scientific">Mycobacterium sp. (strain MCS)</name>
    <dbReference type="NCBI Taxonomy" id="164756"/>
    <lineage>
        <taxon>Bacteria</taxon>
        <taxon>Bacillati</taxon>
        <taxon>Actinomycetota</taxon>
        <taxon>Actinomycetes</taxon>
        <taxon>Mycobacteriales</taxon>
        <taxon>Mycobacteriaceae</taxon>
        <taxon>Mycobacterium</taxon>
    </lineage>
</organism>
<dbReference type="InterPro" id="IPR046342">
    <property type="entry name" value="CBS_dom_sf"/>
</dbReference>
<evidence type="ECO:0000259" key="3">
    <source>
        <dbReference type="PROSITE" id="PS51371"/>
    </source>
</evidence>
<dbReference type="Pfam" id="PF00571">
    <property type="entry name" value="CBS"/>
    <property type="match status" value="2"/>
</dbReference>
<dbReference type="EMBL" id="CP000384">
    <property type="protein sequence ID" value="ABG11201.1"/>
    <property type="molecule type" value="Genomic_DNA"/>
</dbReference>
<sequence>MVCAVDVMSRPVVSVQSSTPLRETGSLLADYGYAGIPVVDEDGVLLGMVTSGDALRADPARHHTAGAVMTTPAVAVDASADLDEVGRLLLQRGIRSVPVVDDECRVLGVVSRGDLLRLSATSDDAIAVGVQKLLDDYTGKRRWIAQVREGDVTVAGPFDDDSERRIALALARMVPGAREVRIGAPPSAH</sequence>
<reference evidence="4" key="1">
    <citation type="submission" date="2006-06" db="EMBL/GenBank/DDBJ databases">
        <title>Complete sequence of chromosome of Mycobacterium sp. MCS.</title>
        <authorList>
            <consortium name="US DOE Joint Genome Institute"/>
            <person name="Copeland A."/>
            <person name="Lucas S."/>
            <person name="Lapidus A."/>
            <person name="Barry K."/>
            <person name="Detter J.C."/>
            <person name="Glavina del Rio T."/>
            <person name="Hammon N."/>
            <person name="Israni S."/>
            <person name="Dalin E."/>
            <person name="Tice H."/>
            <person name="Pitluck S."/>
            <person name="Martinez M."/>
            <person name="Schmutz J."/>
            <person name="Larimer F."/>
            <person name="Land M."/>
            <person name="Hauser L."/>
            <person name="Kyrpides N."/>
            <person name="Kim E."/>
            <person name="Miller C.D."/>
            <person name="Hughes J.E."/>
            <person name="Anderson A.J."/>
            <person name="Sims R.C."/>
            <person name="Richardson P."/>
        </authorList>
    </citation>
    <scope>NUCLEOTIDE SEQUENCE [LARGE SCALE GENOMIC DNA]</scope>
    <source>
        <strain evidence="4">MCS</strain>
    </source>
</reference>
<dbReference type="KEGG" id="mmc:Mmcs_5097"/>
<accession>A0A5Q5BRU0</accession>
<dbReference type="SUPFAM" id="SSF54631">
    <property type="entry name" value="CBS-domain pair"/>
    <property type="match status" value="1"/>
</dbReference>
<dbReference type="Gene3D" id="3.10.580.10">
    <property type="entry name" value="CBS-domain"/>
    <property type="match status" value="2"/>
</dbReference>
<gene>
    <name evidence="4" type="ordered locus">Mmcs_5097</name>
</gene>
<evidence type="ECO:0000313" key="4">
    <source>
        <dbReference type="EMBL" id="ABG11201.1"/>
    </source>
</evidence>
<dbReference type="PANTHER" id="PTHR43080:SF2">
    <property type="entry name" value="CBS DOMAIN-CONTAINING PROTEIN"/>
    <property type="match status" value="1"/>
</dbReference>